<dbReference type="InterPro" id="IPR043972">
    <property type="entry name" value="FUZ/MON1/HPS1_longin_1"/>
</dbReference>
<evidence type="ECO:0000313" key="6">
    <source>
        <dbReference type="Proteomes" id="UP000504610"/>
    </source>
</evidence>
<dbReference type="Pfam" id="PF19038">
    <property type="entry name" value="Fuz_longin_3"/>
    <property type="match status" value="1"/>
</dbReference>
<dbReference type="PANTHER" id="PTHR13027">
    <property type="entry name" value="SAND PROTEIN-RELATED"/>
    <property type="match status" value="1"/>
</dbReference>
<evidence type="ECO:0000256" key="1">
    <source>
        <dbReference type="RuleBase" id="RU367048"/>
    </source>
</evidence>
<accession>A0A9W3CJE6</accession>
<feature type="compositionally biased region" description="Low complexity" evidence="2">
    <location>
        <begin position="1"/>
        <end position="13"/>
    </location>
</feature>
<dbReference type="PRINTS" id="PR01546">
    <property type="entry name" value="YEAST73DUF"/>
</dbReference>
<dbReference type="OrthoDB" id="272411at2759"/>
<dbReference type="KEGG" id="rsz:108845131"/>
<feature type="region of interest" description="Disordered" evidence="2">
    <location>
        <begin position="122"/>
        <end position="141"/>
    </location>
</feature>
<name>A0A9W3CJE6_RAPSA</name>
<dbReference type="Pfam" id="PF19036">
    <property type="entry name" value="Fuz_longin_1"/>
    <property type="match status" value="1"/>
</dbReference>
<dbReference type="RefSeq" id="XP_056851605.1">
    <property type="nucleotide sequence ID" value="XM_056995625.1"/>
</dbReference>
<evidence type="ECO:0000259" key="5">
    <source>
        <dbReference type="Pfam" id="PF19038"/>
    </source>
</evidence>
<evidence type="ECO:0000259" key="3">
    <source>
        <dbReference type="Pfam" id="PF19036"/>
    </source>
</evidence>
<protein>
    <recommendedName>
        <fullName evidence="1">Vacuolar fusion protein MON1 homolog</fullName>
    </recommendedName>
</protein>
<evidence type="ECO:0000256" key="2">
    <source>
        <dbReference type="SAM" id="MobiDB-lite"/>
    </source>
</evidence>
<proteinExistence type="inferred from homology"/>
<dbReference type="InterPro" id="IPR043971">
    <property type="entry name" value="FUZ/MON1/HPS1_longin_2"/>
</dbReference>
<dbReference type="PANTHER" id="PTHR13027:SF7">
    <property type="entry name" value="VACUOLAR FUSION PROTEIN MON1 HOMOLOG"/>
    <property type="match status" value="1"/>
</dbReference>
<dbReference type="Proteomes" id="UP000504610">
    <property type="component" value="Unplaced"/>
</dbReference>
<comment type="function">
    <text evidence="1">Plays an important role in membrane trafficking through the secretory apparatus.</text>
</comment>
<sequence length="583" mass="64557">MTSSDSSSSPSSSATDFADPNPSTDPGTNSERVQSQLESMNLSEPSGVSDDDDDDDDEEVASANGNEGNGGEEIEASPRAEHPVEMEAGEEPPSPTSSGYDGERGSSGGADDASEDEIREANVDGDTASQHEAAWLPGKRHVDEDDASLSWRKRKKHFFILSNSGKPIYSRYGDEHKLAGFSATLQAIISFVENGGDRVNLVKAGKHQVVFLVKGPIYLVCISCTDETYEYLRGQLDLLYGQMIVILTKSIDRCFEKNAKFDMTPLLGGTDAVFSSLVHSFSWNPATFLHAYTCLPLPYASRKATGTVLQDVCASGALFALLMCRHKVVSLAGAQKASLHPDDLLLLSNFVMSSESFRTSESFSPICLPRYNPQAFLHAYVHFFDDDTYVMLLTTRSDAFYHLKDCRVRIEAVLLKSNILTTVQRSIAEGGLRVEDLPIDRRLRQKPSSTSNEGQVSTEVSVGTGGPFGLWHFMYRSIYLDQYVSSEFSPPVTSHRQQKSLYRAYQKLYASMHEKGLGPHKTQYRRDENYTLLCWVTPDFELYAAFDPLADKAMAIKICNQVCQRVKEVENEVFLQGASPFSW</sequence>
<dbReference type="InterPro" id="IPR004353">
    <property type="entry name" value="Mon1"/>
</dbReference>
<evidence type="ECO:0000259" key="4">
    <source>
        <dbReference type="Pfam" id="PF19037"/>
    </source>
</evidence>
<gene>
    <name evidence="7" type="primary">LOC108845131</name>
</gene>
<feature type="region of interest" description="Disordered" evidence="2">
    <location>
        <begin position="1"/>
        <end position="114"/>
    </location>
</feature>
<feature type="compositionally biased region" description="Basic and acidic residues" evidence="2">
    <location>
        <begin position="76"/>
        <end position="85"/>
    </location>
</feature>
<comment type="similarity">
    <text evidence="1">Belongs to the MON1/SAND family.</text>
</comment>
<dbReference type="GO" id="GO:0016192">
    <property type="term" value="P:vesicle-mediated transport"/>
    <property type="evidence" value="ECO:0007669"/>
    <property type="project" value="InterPro"/>
</dbReference>
<feature type="domain" description="FUZ/MON1/HPS1 first Longin" evidence="3">
    <location>
        <begin position="156"/>
        <end position="277"/>
    </location>
</feature>
<dbReference type="AlphaFoldDB" id="A0A9W3CJE6"/>
<feature type="compositionally biased region" description="Acidic residues" evidence="2">
    <location>
        <begin position="49"/>
        <end position="60"/>
    </location>
</feature>
<feature type="domain" description="FUZ/MON1/HPS1 third Longin" evidence="5">
    <location>
        <begin position="469"/>
        <end position="569"/>
    </location>
</feature>
<evidence type="ECO:0000313" key="7">
    <source>
        <dbReference type="RefSeq" id="XP_056851605.1"/>
    </source>
</evidence>
<feature type="compositionally biased region" description="Polar residues" evidence="2">
    <location>
        <begin position="21"/>
        <end position="46"/>
    </location>
</feature>
<dbReference type="Pfam" id="PF19037">
    <property type="entry name" value="Fuz_longin_2"/>
    <property type="match status" value="1"/>
</dbReference>
<dbReference type="GeneID" id="108845131"/>
<organism evidence="6 7">
    <name type="scientific">Raphanus sativus</name>
    <name type="common">Radish</name>
    <name type="synonym">Raphanus raphanistrum var. sativus</name>
    <dbReference type="NCBI Taxonomy" id="3726"/>
    <lineage>
        <taxon>Eukaryota</taxon>
        <taxon>Viridiplantae</taxon>
        <taxon>Streptophyta</taxon>
        <taxon>Embryophyta</taxon>
        <taxon>Tracheophyta</taxon>
        <taxon>Spermatophyta</taxon>
        <taxon>Magnoliopsida</taxon>
        <taxon>eudicotyledons</taxon>
        <taxon>Gunneridae</taxon>
        <taxon>Pentapetalae</taxon>
        <taxon>rosids</taxon>
        <taxon>malvids</taxon>
        <taxon>Brassicales</taxon>
        <taxon>Brassicaceae</taxon>
        <taxon>Brassiceae</taxon>
        <taxon>Raphanus</taxon>
    </lineage>
</organism>
<reference evidence="7" key="1">
    <citation type="submission" date="2025-08" db="UniProtKB">
        <authorList>
            <consortium name="RefSeq"/>
        </authorList>
    </citation>
    <scope>IDENTIFICATION</scope>
    <source>
        <tissue evidence="7">Leaf</tissue>
    </source>
</reference>
<feature type="domain" description="FUZ/MON1/HPS1 second Longin" evidence="4">
    <location>
        <begin position="317"/>
        <end position="409"/>
    </location>
</feature>
<keyword evidence="6" id="KW-1185">Reference proteome</keyword>
<dbReference type="InterPro" id="IPR043970">
    <property type="entry name" value="FUZ/MON1/HPS1_longin_3"/>
</dbReference>
<dbReference type="GO" id="GO:0006623">
    <property type="term" value="P:protein targeting to vacuole"/>
    <property type="evidence" value="ECO:0007669"/>
    <property type="project" value="UniProtKB-UniRule"/>
</dbReference>